<dbReference type="Proteomes" id="UP000009374">
    <property type="component" value="Unassembled WGS sequence"/>
</dbReference>
<accession>C6I0V1</accession>
<reference evidence="2 3" key="1">
    <citation type="journal article" date="2009" name="Appl. Environ. Microbiol.">
        <title>Community genomic and proteomic analyses of chemoautotrophic iron-oxidizing "Leptospirillum rubarum" (Group II) and "Leptospirillum ferrodiazotrophum" (Group III) bacteria in acid mine drainage biofilms.</title>
        <authorList>
            <person name="Goltsman D.S."/>
            <person name="Denef V.J."/>
            <person name="Singer S.W."/>
            <person name="VerBerkmoes N.C."/>
            <person name="Lefsrud M."/>
            <person name="Mueller R.S."/>
            <person name="Dick G.J."/>
            <person name="Sun C.L."/>
            <person name="Wheeler K.E."/>
            <person name="Zemla A."/>
            <person name="Baker B.J."/>
            <person name="Hauser L."/>
            <person name="Land M."/>
            <person name="Shah M.B."/>
            <person name="Thelen M.P."/>
            <person name="Hettich R.L."/>
            <person name="Banfield J.F."/>
        </authorList>
    </citation>
    <scope>NUCLEOTIDE SEQUENCE [LARGE SCALE GENOMIC DNA]</scope>
</reference>
<dbReference type="AlphaFoldDB" id="C6I0V1"/>
<gene>
    <name evidence="2" type="ORF">UBAL3_95950050</name>
</gene>
<dbReference type="SUPFAM" id="SSF53335">
    <property type="entry name" value="S-adenosyl-L-methionine-dependent methyltransferases"/>
    <property type="match status" value="1"/>
</dbReference>
<dbReference type="GO" id="GO:0032259">
    <property type="term" value="P:methylation"/>
    <property type="evidence" value="ECO:0007669"/>
    <property type="project" value="UniProtKB-KW"/>
</dbReference>
<dbReference type="EMBL" id="GG693888">
    <property type="protein sequence ID" value="EES51551.1"/>
    <property type="molecule type" value="Genomic_DNA"/>
</dbReference>
<protein>
    <submittedName>
        <fullName evidence="2">Methyltransferase type 12</fullName>
    </submittedName>
</protein>
<dbReference type="Pfam" id="PF13649">
    <property type="entry name" value="Methyltransf_25"/>
    <property type="match status" value="1"/>
</dbReference>
<keyword evidence="3" id="KW-1185">Reference proteome</keyword>
<organism evidence="2 3">
    <name type="scientific">Leptospirillum ferrodiazotrophum</name>
    <dbReference type="NCBI Taxonomy" id="412449"/>
    <lineage>
        <taxon>Bacteria</taxon>
        <taxon>Pseudomonadati</taxon>
        <taxon>Nitrospirota</taxon>
        <taxon>Nitrospiria</taxon>
        <taxon>Nitrospirales</taxon>
        <taxon>Nitrospiraceae</taxon>
        <taxon>Leptospirillum</taxon>
    </lineage>
</organism>
<dbReference type="GO" id="GO:0008168">
    <property type="term" value="F:methyltransferase activity"/>
    <property type="evidence" value="ECO:0007669"/>
    <property type="project" value="UniProtKB-KW"/>
</dbReference>
<dbReference type="CDD" id="cd02440">
    <property type="entry name" value="AdoMet_MTases"/>
    <property type="match status" value="1"/>
</dbReference>
<dbReference type="InterPro" id="IPR041698">
    <property type="entry name" value="Methyltransf_25"/>
</dbReference>
<keyword evidence="2" id="KW-0808">Transferase</keyword>
<feature type="domain" description="Methyltransferase" evidence="1">
    <location>
        <begin position="46"/>
        <end position="149"/>
    </location>
</feature>
<evidence type="ECO:0000313" key="3">
    <source>
        <dbReference type="Proteomes" id="UP000009374"/>
    </source>
</evidence>
<proteinExistence type="predicted"/>
<evidence type="ECO:0000259" key="1">
    <source>
        <dbReference type="Pfam" id="PF13649"/>
    </source>
</evidence>
<name>C6I0V1_9BACT</name>
<keyword evidence="2" id="KW-0489">Methyltransferase</keyword>
<dbReference type="Gene3D" id="3.40.50.150">
    <property type="entry name" value="Vaccinia Virus protein VP39"/>
    <property type="match status" value="1"/>
</dbReference>
<sequence>MDRPEIREAYGAYYGEVSHAKGESLGREIVRRASPRLFLKDRLRMLDLGAGTGEFSQGIATALLSEFYGPLDLHLVDRSDGALSHAVNAPRDPRLFISVSRATLPDERPFLPGSFDIVTMANCLAENEHRDESFADLLEEVSNTLRPGGIMLLVEPADKRSSRALLSLGDLLLSRHFPLTLLAPCPGGRVAPCPALAHSDDWCHEDRPADFSETLLKTAESLGHIKDALKMTYLLFGLEGTPLPPSLRLVSPLHKGKGFFSGDFCDGNNWWRIRLLNRNRSDLTRSFTRLHRGETIGTPLVLPLRSGSPRDRRGAMDWPKELPVIRLAHPDGQPFDREAGR</sequence>
<dbReference type="InterPro" id="IPR029063">
    <property type="entry name" value="SAM-dependent_MTases_sf"/>
</dbReference>
<evidence type="ECO:0000313" key="2">
    <source>
        <dbReference type="EMBL" id="EES51551.1"/>
    </source>
</evidence>